<evidence type="ECO:0000313" key="3">
    <source>
        <dbReference type="Proteomes" id="UP000193648"/>
    </source>
</evidence>
<organism evidence="2 3">
    <name type="scientific">Lobosporangium transversale</name>
    <dbReference type="NCBI Taxonomy" id="64571"/>
    <lineage>
        <taxon>Eukaryota</taxon>
        <taxon>Fungi</taxon>
        <taxon>Fungi incertae sedis</taxon>
        <taxon>Mucoromycota</taxon>
        <taxon>Mortierellomycotina</taxon>
        <taxon>Mortierellomycetes</taxon>
        <taxon>Mortierellales</taxon>
        <taxon>Mortierellaceae</taxon>
        <taxon>Lobosporangium</taxon>
    </lineage>
</organism>
<feature type="region of interest" description="Disordered" evidence="1">
    <location>
        <begin position="185"/>
        <end position="226"/>
    </location>
</feature>
<name>A0A1Y2GAJ7_9FUNG</name>
<protein>
    <submittedName>
        <fullName evidence="2">Uncharacterized protein</fullName>
    </submittedName>
</protein>
<gene>
    <name evidence="2" type="ORF">BCR41DRAFT_425785</name>
</gene>
<dbReference type="Proteomes" id="UP000193648">
    <property type="component" value="Unassembled WGS sequence"/>
</dbReference>
<dbReference type="AlphaFoldDB" id="A0A1Y2GAJ7"/>
<feature type="compositionally biased region" description="Low complexity" evidence="1">
    <location>
        <begin position="431"/>
        <end position="445"/>
    </location>
</feature>
<dbReference type="GeneID" id="33572468"/>
<accession>A0A1Y2GAJ7</accession>
<feature type="region of interest" description="Disordered" evidence="1">
    <location>
        <begin position="431"/>
        <end position="453"/>
    </location>
</feature>
<evidence type="ECO:0000313" key="2">
    <source>
        <dbReference type="EMBL" id="ORZ04659.1"/>
    </source>
</evidence>
<dbReference type="InParanoid" id="A0A1Y2GAJ7"/>
<evidence type="ECO:0000256" key="1">
    <source>
        <dbReference type="SAM" id="MobiDB-lite"/>
    </source>
</evidence>
<proteinExistence type="predicted"/>
<comment type="caution">
    <text evidence="2">The sequence shown here is derived from an EMBL/GenBank/DDBJ whole genome shotgun (WGS) entry which is preliminary data.</text>
</comment>
<feature type="compositionally biased region" description="Low complexity" evidence="1">
    <location>
        <begin position="1"/>
        <end position="15"/>
    </location>
</feature>
<feature type="region of interest" description="Disordered" evidence="1">
    <location>
        <begin position="132"/>
        <end position="167"/>
    </location>
</feature>
<feature type="region of interest" description="Disordered" evidence="1">
    <location>
        <begin position="90"/>
        <end position="117"/>
    </location>
</feature>
<feature type="compositionally biased region" description="Polar residues" evidence="1">
    <location>
        <begin position="195"/>
        <end position="206"/>
    </location>
</feature>
<keyword evidence="3" id="KW-1185">Reference proteome</keyword>
<dbReference type="OrthoDB" id="2419911at2759"/>
<dbReference type="EMBL" id="MCFF01000055">
    <property type="protein sequence ID" value="ORZ04659.1"/>
    <property type="molecule type" value="Genomic_DNA"/>
</dbReference>
<dbReference type="RefSeq" id="XP_021876656.1">
    <property type="nucleotide sequence ID" value="XM_022030627.1"/>
</dbReference>
<feature type="region of interest" description="Disordered" evidence="1">
    <location>
        <begin position="1"/>
        <end position="50"/>
    </location>
</feature>
<reference evidence="2 3" key="1">
    <citation type="submission" date="2016-07" db="EMBL/GenBank/DDBJ databases">
        <title>Pervasive Adenine N6-methylation of Active Genes in Fungi.</title>
        <authorList>
            <consortium name="DOE Joint Genome Institute"/>
            <person name="Mondo S.J."/>
            <person name="Dannebaum R.O."/>
            <person name="Kuo R.C."/>
            <person name="Labutti K."/>
            <person name="Haridas S."/>
            <person name="Kuo A."/>
            <person name="Salamov A."/>
            <person name="Ahrendt S.R."/>
            <person name="Lipzen A."/>
            <person name="Sullivan W."/>
            <person name="Andreopoulos W.B."/>
            <person name="Clum A."/>
            <person name="Lindquist E."/>
            <person name="Daum C."/>
            <person name="Ramamoorthy G.K."/>
            <person name="Gryganskyi A."/>
            <person name="Culley D."/>
            <person name="Magnuson J.K."/>
            <person name="James T.Y."/>
            <person name="O'Malley M.A."/>
            <person name="Stajich J.E."/>
            <person name="Spatafora J.W."/>
            <person name="Visel A."/>
            <person name="Grigoriev I.V."/>
        </authorList>
    </citation>
    <scope>NUCLEOTIDE SEQUENCE [LARGE SCALE GENOMIC DNA]</scope>
    <source>
        <strain evidence="2 3">NRRL 3116</strain>
    </source>
</reference>
<feature type="compositionally biased region" description="Low complexity" evidence="1">
    <location>
        <begin position="207"/>
        <end position="226"/>
    </location>
</feature>
<sequence>MDASRQSAQSNSSNNEQVYGAHPASRTIGKGKGKDLSNSGTETVSGAGIEAGAGAISETGLIESIAASAKTVASTFDPRRTDVLRQHHTSGIGSFASSGTSSMSSSGSKATSSSAASRTFQHTANALETLANTSSTSAGSSSASNASGFRTTAGSGLSSSTSQQTGAEEAMMNWDSFLASADSDMIDNEPYKPPSISSFETSSLSYSQLPESHQLQPQLHQQSSLLSSPEMDQMFESVYQTHFSQPMNLTPSNHAVFLDYLKSTSSPSTITTETTPALHTSTLERAWPPFQSCQQQSFYQQQQSLPYHPTLNGTREFILSNDIQHQQRMDGSDVLTFLESTSYSDFVDQIESEGITKHQYDRRQFIYSEETLGPQTRSLFTTLQMIQNLPSERQDIVQYLLQQGTYADDIESQPFGHDVERQEGISLAATQQQQDQFLQRQQQQRSSDDATTEEMERVLNQIFQEAKTEVKDGETDGKALNRLMKVRRHIRMGTKL</sequence>